<dbReference type="EMBL" id="CAQQ02065793">
    <property type="status" value="NOT_ANNOTATED_CDS"/>
    <property type="molecule type" value="Genomic_DNA"/>
</dbReference>
<reference evidence="2" key="1">
    <citation type="submission" date="2013-02" db="EMBL/GenBank/DDBJ databases">
        <authorList>
            <person name="Hughes D."/>
        </authorList>
    </citation>
    <scope>NUCLEOTIDE SEQUENCE</scope>
    <source>
        <strain>Durham</strain>
        <strain evidence="2">NC isolate 2 -- Noor lab</strain>
    </source>
</reference>
<dbReference type="HOGENOM" id="CLU_536690_0_0_1"/>
<dbReference type="InterPro" id="IPR005312">
    <property type="entry name" value="DUF1759"/>
</dbReference>
<dbReference type="STRING" id="36166.T1GFZ7"/>
<dbReference type="PANTHER" id="PTHR47331">
    <property type="entry name" value="PHD-TYPE DOMAIN-CONTAINING PROTEIN"/>
    <property type="match status" value="1"/>
</dbReference>
<evidence type="ECO:0000313" key="2">
    <source>
        <dbReference type="Proteomes" id="UP000015102"/>
    </source>
</evidence>
<reference evidence="1" key="2">
    <citation type="submission" date="2015-06" db="UniProtKB">
        <authorList>
            <consortium name="EnsemblMetazoa"/>
        </authorList>
    </citation>
    <scope>IDENTIFICATION</scope>
</reference>
<dbReference type="AlphaFoldDB" id="T1GFZ7"/>
<dbReference type="EnsemblMetazoa" id="MESCA002300-RA">
    <property type="protein sequence ID" value="MESCA002300-PA"/>
    <property type="gene ID" value="MESCA002300"/>
</dbReference>
<proteinExistence type="predicted"/>
<dbReference type="Pfam" id="PF03564">
    <property type="entry name" value="DUF1759"/>
    <property type="match status" value="1"/>
</dbReference>
<organism evidence="1 2">
    <name type="scientific">Megaselia scalaris</name>
    <name type="common">Humpbacked fly</name>
    <name type="synonym">Phora scalaris</name>
    <dbReference type="NCBI Taxonomy" id="36166"/>
    <lineage>
        <taxon>Eukaryota</taxon>
        <taxon>Metazoa</taxon>
        <taxon>Ecdysozoa</taxon>
        <taxon>Arthropoda</taxon>
        <taxon>Hexapoda</taxon>
        <taxon>Insecta</taxon>
        <taxon>Pterygota</taxon>
        <taxon>Neoptera</taxon>
        <taxon>Endopterygota</taxon>
        <taxon>Diptera</taxon>
        <taxon>Brachycera</taxon>
        <taxon>Muscomorpha</taxon>
        <taxon>Platypezoidea</taxon>
        <taxon>Phoridae</taxon>
        <taxon>Megaseliini</taxon>
        <taxon>Megaselia</taxon>
    </lineage>
</organism>
<accession>T1GFZ7</accession>
<protein>
    <submittedName>
        <fullName evidence="1">Uncharacterized protein</fullName>
    </submittedName>
</protein>
<keyword evidence="2" id="KW-1185">Reference proteome</keyword>
<dbReference type="Proteomes" id="UP000015102">
    <property type="component" value="Unassembled WGS sequence"/>
</dbReference>
<evidence type="ECO:0000313" key="1">
    <source>
        <dbReference type="EnsemblMetazoa" id="MESCA002300-PA"/>
    </source>
</evidence>
<sequence>MIREIESEFEVAKDRHNKIIVCTTADATRYNDEDVFGQLRSNFHKLWAALADELPKASTKLEELSMQSTMMHSSLKENEVKIPTVELPHFNGRYEDWRNYINLFDVLIHTNTSLESIHKLKYFWTTLEGDALDIIKHLPLNGSSYSIARELLKKRFEHKRKLVNNYLNRLFKAPVIQNESSNSIKQVINTINDCTNSLKQLDLSIPDYVIIYNIVDILPIETVKDWEKSLGASIDLPQLEQFMDFLETKFRTLESTEAVNENHLKQQKTFAAENEEHDSTSANRNFHVQSSSKLLGTARIKVVNLYGCSNFERALVDPCSTDNYITSSTANKLKLQKYFAPTEVLTMGNNEPSKCSHRVNFRIESLQGKFTMEISAAIVDNITTNMPETELPWNNFGSLVQLPLSDPFFNRPLPINILLGVDVHALIKLDKSERYGKLIAENTLLGYLIRGSAEENIYNRQRSTVFLTKSMTHDSINKFRNFGRQKRLQKLDQTILKKICVNKYFKIL</sequence>
<name>T1GFZ7_MEGSC</name>